<name>A0A0F9FTM5_9ZZZZ</name>
<organism evidence="1">
    <name type="scientific">marine sediment metagenome</name>
    <dbReference type="NCBI Taxonomy" id="412755"/>
    <lineage>
        <taxon>unclassified sequences</taxon>
        <taxon>metagenomes</taxon>
        <taxon>ecological metagenomes</taxon>
    </lineage>
</organism>
<proteinExistence type="predicted"/>
<comment type="caution">
    <text evidence="1">The sequence shown here is derived from an EMBL/GenBank/DDBJ whole genome shotgun (WGS) entry which is preliminary data.</text>
</comment>
<gene>
    <name evidence="1" type="ORF">LCGC14_2264940</name>
</gene>
<reference evidence="1" key="1">
    <citation type="journal article" date="2015" name="Nature">
        <title>Complex archaea that bridge the gap between prokaryotes and eukaryotes.</title>
        <authorList>
            <person name="Spang A."/>
            <person name="Saw J.H."/>
            <person name="Jorgensen S.L."/>
            <person name="Zaremba-Niedzwiedzka K."/>
            <person name="Martijn J."/>
            <person name="Lind A.E."/>
            <person name="van Eijk R."/>
            <person name="Schleper C."/>
            <person name="Guy L."/>
            <person name="Ettema T.J."/>
        </authorList>
    </citation>
    <scope>NUCLEOTIDE SEQUENCE</scope>
</reference>
<dbReference type="AlphaFoldDB" id="A0A0F9FTM5"/>
<feature type="non-terminal residue" evidence="1">
    <location>
        <position position="1"/>
    </location>
</feature>
<protein>
    <submittedName>
        <fullName evidence="1">Uncharacterized protein</fullName>
    </submittedName>
</protein>
<dbReference type="EMBL" id="LAZR01031183">
    <property type="protein sequence ID" value="KKL54487.1"/>
    <property type="molecule type" value="Genomic_DNA"/>
</dbReference>
<accession>A0A0F9FTM5</accession>
<evidence type="ECO:0000313" key="1">
    <source>
        <dbReference type="EMBL" id="KKL54487.1"/>
    </source>
</evidence>
<sequence length="241" mass="27333">MRTPKVNYSQAQEILALDDARKSANLRLDKSAQKEFLKDERYFGIVKGLIDNNKKLSFLSKLIYKVKVNFYSIFNLSDDYAKTALEIAQLFPKPVTKKRTANKLSPTTLASASPTPAFIRPLGQLSRDPVATSLNRLSSDFPARQPAAGRGEAKDLPIERLEKPESQFDRENIHKYLTSEEKAILRNIEKIINQIITTENEITQVRLLKALTLQLSGIKRPIIQEALKQWSIARIENPIEA</sequence>